<evidence type="ECO:0000313" key="4">
    <source>
        <dbReference type="EMBL" id="VGO12151.1"/>
    </source>
</evidence>
<proteinExistence type="predicted"/>
<evidence type="ECO:0000313" key="5">
    <source>
        <dbReference type="Proteomes" id="UP000366872"/>
    </source>
</evidence>
<dbReference type="InterPro" id="IPR028098">
    <property type="entry name" value="Glyco_trans_4-like_N"/>
</dbReference>
<feature type="domain" description="Glycosyl transferase family 1" evidence="2">
    <location>
        <begin position="217"/>
        <end position="363"/>
    </location>
</feature>
<dbReference type="SUPFAM" id="SSF53756">
    <property type="entry name" value="UDP-Glycosyltransferase/glycogen phosphorylase"/>
    <property type="match status" value="1"/>
</dbReference>
<evidence type="ECO:0000259" key="2">
    <source>
        <dbReference type="Pfam" id="PF00534"/>
    </source>
</evidence>
<keyword evidence="5" id="KW-1185">Reference proteome</keyword>
<dbReference type="Proteomes" id="UP000366872">
    <property type="component" value="Unassembled WGS sequence"/>
</dbReference>
<evidence type="ECO:0000259" key="3">
    <source>
        <dbReference type="Pfam" id="PF13439"/>
    </source>
</evidence>
<gene>
    <name evidence="4" type="primary">bshA</name>
    <name evidence="4" type="ORF">PDESU_00702</name>
</gene>
<keyword evidence="1" id="KW-0808">Transferase</keyword>
<dbReference type="GO" id="GO:0009103">
    <property type="term" value="P:lipopolysaccharide biosynthetic process"/>
    <property type="evidence" value="ECO:0007669"/>
    <property type="project" value="TreeGrafter"/>
</dbReference>
<dbReference type="AlphaFoldDB" id="A0A6C2TXT8"/>
<name>A0A6C2TXT8_PONDE</name>
<dbReference type="InterPro" id="IPR001296">
    <property type="entry name" value="Glyco_trans_1"/>
</dbReference>
<organism evidence="4 5">
    <name type="scientific">Pontiella desulfatans</name>
    <dbReference type="NCBI Taxonomy" id="2750659"/>
    <lineage>
        <taxon>Bacteria</taxon>
        <taxon>Pseudomonadati</taxon>
        <taxon>Kiritimatiellota</taxon>
        <taxon>Kiritimatiellia</taxon>
        <taxon>Kiritimatiellales</taxon>
        <taxon>Pontiellaceae</taxon>
        <taxon>Pontiella</taxon>
    </lineage>
</organism>
<sequence>MKVGVAGPVAIDPLVGFFRGQVLPNVYSFPLLSNYVLKLIELGHAVTVFCGSDEIESTQWIQGDGILLCITPRRHKRMALDFYRTERRFIAEAMRESDCDLIHAHWTYEFAAAAMQSQKPTLITAHDAPLNILPYYLGDRGSLHWIMRIMLGIKVMHCANYLTAVSPYVAQHIERFFRPRKKIMVVPNGVDPSIARCARKEDMAPPVICSVMTGWGKLKNAQPALKAFALVRQQFPTAKYRIFGTGYEVGGAACTWATTQGLSEGVEFCGKVLFAALMEEIAGSSVFLHPALEESFGMSIAEAMALGVPVVAGERCGAVPYVLNDGQAGLLVDVQSPDAIARALLQLLNDGAKRGELSKAGREFVLSNFTLDKMAEGYLEAYQKILDDQW</sequence>
<reference evidence="4 5" key="1">
    <citation type="submission" date="2019-04" db="EMBL/GenBank/DDBJ databases">
        <authorList>
            <person name="Van Vliet M D."/>
        </authorList>
    </citation>
    <scope>NUCLEOTIDE SEQUENCE [LARGE SCALE GENOMIC DNA]</scope>
    <source>
        <strain evidence="4 5">F1</strain>
    </source>
</reference>
<dbReference type="Gene3D" id="3.40.50.2000">
    <property type="entry name" value="Glycogen Phosphorylase B"/>
    <property type="match status" value="2"/>
</dbReference>
<dbReference type="Pfam" id="PF00534">
    <property type="entry name" value="Glycos_transf_1"/>
    <property type="match status" value="1"/>
</dbReference>
<feature type="domain" description="Glycosyltransferase subfamily 4-like N-terminal" evidence="3">
    <location>
        <begin position="38"/>
        <end position="193"/>
    </location>
</feature>
<dbReference type="Pfam" id="PF13439">
    <property type="entry name" value="Glyco_transf_4"/>
    <property type="match status" value="1"/>
</dbReference>
<dbReference type="EMBL" id="CAAHFG010000001">
    <property type="protein sequence ID" value="VGO12151.1"/>
    <property type="molecule type" value="Genomic_DNA"/>
</dbReference>
<dbReference type="CDD" id="cd03801">
    <property type="entry name" value="GT4_PimA-like"/>
    <property type="match status" value="1"/>
</dbReference>
<protein>
    <submittedName>
        <fullName evidence="4">N-acetyl-alpha-D-glucosaminyl L-malate synthase</fullName>
    </submittedName>
</protein>
<dbReference type="GO" id="GO:0016757">
    <property type="term" value="F:glycosyltransferase activity"/>
    <property type="evidence" value="ECO:0007669"/>
    <property type="project" value="InterPro"/>
</dbReference>
<dbReference type="PANTHER" id="PTHR46401:SF2">
    <property type="entry name" value="GLYCOSYLTRANSFERASE WBBK-RELATED"/>
    <property type="match status" value="1"/>
</dbReference>
<dbReference type="PANTHER" id="PTHR46401">
    <property type="entry name" value="GLYCOSYLTRANSFERASE WBBK-RELATED"/>
    <property type="match status" value="1"/>
</dbReference>
<evidence type="ECO:0000256" key="1">
    <source>
        <dbReference type="ARBA" id="ARBA00022679"/>
    </source>
</evidence>
<accession>A0A6C2TXT8</accession>